<dbReference type="Proteomes" id="UP000316416">
    <property type="component" value="Chromosome"/>
</dbReference>
<dbReference type="PANTHER" id="PTHR43847:SF1">
    <property type="entry name" value="BLL3993 PROTEIN"/>
    <property type="match status" value="1"/>
</dbReference>
<evidence type="ECO:0000313" key="6">
    <source>
        <dbReference type="EMBL" id="QPG59108.1"/>
    </source>
</evidence>
<protein>
    <submittedName>
        <fullName evidence="6">Isoprenylcysteine carboxylmethyltransferase family protein</fullName>
    </submittedName>
</protein>
<feature type="transmembrane region" description="Helical" evidence="5">
    <location>
        <begin position="15"/>
        <end position="35"/>
    </location>
</feature>
<dbReference type="RefSeq" id="WP_142874728.1">
    <property type="nucleotide sequence ID" value="NZ_CP045503.2"/>
</dbReference>
<evidence type="ECO:0000313" key="7">
    <source>
        <dbReference type="Proteomes" id="UP000316416"/>
    </source>
</evidence>
<dbReference type="EMBL" id="CP045503">
    <property type="protein sequence ID" value="QPG59108.1"/>
    <property type="molecule type" value="Genomic_DNA"/>
</dbReference>
<evidence type="ECO:0000256" key="1">
    <source>
        <dbReference type="ARBA" id="ARBA00004127"/>
    </source>
</evidence>
<proteinExistence type="predicted"/>
<accession>A0ABX6V8X9</accession>
<keyword evidence="7" id="KW-1185">Reference proteome</keyword>
<feature type="transmembrane region" description="Helical" evidence="5">
    <location>
        <begin position="41"/>
        <end position="60"/>
    </location>
</feature>
<gene>
    <name evidence="6" type="ORF">FM038_018130</name>
</gene>
<dbReference type="Gene3D" id="1.20.120.1630">
    <property type="match status" value="1"/>
</dbReference>
<evidence type="ECO:0000256" key="3">
    <source>
        <dbReference type="ARBA" id="ARBA00022989"/>
    </source>
</evidence>
<evidence type="ECO:0000256" key="4">
    <source>
        <dbReference type="ARBA" id="ARBA00023136"/>
    </source>
</evidence>
<keyword evidence="3 5" id="KW-1133">Transmembrane helix</keyword>
<dbReference type="PANTHER" id="PTHR43847">
    <property type="entry name" value="BLL3993 PROTEIN"/>
    <property type="match status" value="1"/>
</dbReference>
<dbReference type="InterPro" id="IPR052527">
    <property type="entry name" value="Metal_cation-efflux_comp"/>
</dbReference>
<keyword evidence="2 5" id="KW-0812">Transmembrane</keyword>
<evidence type="ECO:0000256" key="2">
    <source>
        <dbReference type="ARBA" id="ARBA00022692"/>
    </source>
</evidence>
<organism evidence="6 7">
    <name type="scientific">Shewanella eurypsychrophilus</name>
    <dbReference type="NCBI Taxonomy" id="2593656"/>
    <lineage>
        <taxon>Bacteria</taxon>
        <taxon>Pseudomonadati</taxon>
        <taxon>Pseudomonadota</taxon>
        <taxon>Gammaproteobacteria</taxon>
        <taxon>Alteromonadales</taxon>
        <taxon>Shewanellaceae</taxon>
        <taxon>Shewanella</taxon>
    </lineage>
</organism>
<comment type="subcellular location">
    <subcellularLocation>
        <location evidence="1">Endomembrane system</location>
        <topology evidence="1">Multi-pass membrane protein</topology>
    </subcellularLocation>
</comment>
<dbReference type="Pfam" id="PF04191">
    <property type="entry name" value="PEMT"/>
    <property type="match status" value="1"/>
</dbReference>
<feature type="transmembrane region" description="Helical" evidence="5">
    <location>
        <begin position="92"/>
        <end position="114"/>
    </location>
</feature>
<keyword evidence="4 5" id="KW-0472">Membrane</keyword>
<reference evidence="6" key="1">
    <citation type="submission" date="2021-07" db="EMBL/GenBank/DDBJ databases">
        <title>Shewanella sp. YLB-07 whole genome sequence.</title>
        <authorList>
            <person name="Yu L."/>
        </authorList>
    </citation>
    <scope>NUCLEOTIDE SEQUENCE</scope>
    <source>
        <strain evidence="6">YLB-08</strain>
    </source>
</reference>
<dbReference type="InterPro" id="IPR007318">
    <property type="entry name" value="Phopholipid_MeTrfase"/>
</dbReference>
<name>A0ABX6V8X9_9GAMM</name>
<sequence length="154" mass="17428">MVDEKGAGVRIPPPVVYIFFMLIGVGLDLVLPLNITVPKLVSFLGIGLTVLGIVTLLYLAKQFKRANTHIEPWKPTSTIMTGGFYAYSRNPIYLIFCTITIGLGLFFSQLWLLLSVLPSCLSIYYIAIKPEEAYLADKFGDEYLSYKKRVRRWL</sequence>
<evidence type="ECO:0000256" key="5">
    <source>
        <dbReference type="SAM" id="Phobius"/>
    </source>
</evidence>